<dbReference type="OrthoDB" id="5296890at2"/>
<evidence type="ECO:0000313" key="5">
    <source>
        <dbReference type="Proteomes" id="UP000095008"/>
    </source>
</evidence>
<feature type="signal peptide" evidence="1">
    <location>
        <begin position="1"/>
        <end position="28"/>
    </location>
</feature>
<gene>
    <name evidence="2" type="ORF">A6M23_07860</name>
    <name evidence="3" type="ORF">A6P07_07705</name>
</gene>
<keyword evidence="1" id="KW-0732">Signal</keyword>
<reference evidence="2 4" key="1">
    <citation type="journal article" date="2016" name="Int. J. Mol. Sci.">
        <title>Comparative genomics of the extreme acidophile Acidithiobacillus thiooxidans reveals intraspecific divergence and niche adaptation.</title>
        <authorList>
            <person name="Zhang X."/>
            <person name="Feng X."/>
            <person name="Tao J."/>
            <person name="Ma L."/>
            <person name="Xiao Y."/>
            <person name="Liang Y."/>
            <person name="Liu X."/>
            <person name="Yin H."/>
        </authorList>
    </citation>
    <scope>NUCLEOTIDE SEQUENCE [LARGE SCALE GENOMIC DNA]</scope>
    <source>
        <strain evidence="3 4">A02</strain>
        <strain evidence="2">DXS-W</strain>
    </source>
</reference>
<protein>
    <submittedName>
        <fullName evidence="2">Uncharacterized protein</fullName>
    </submittedName>
</protein>
<evidence type="ECO:0000313" key="4">
    <source>
        <dbReference type="Proteomes" id="UP000094893"/>
    </source>
</evidence>
<dbReference type="RefSeq" id="WP_065968124.1">
    <property type="nucleotide sequence ID" value="NZ_JAAOMO010000133.1"/>
</dbReference>
<evidence type="ECO:0000256" key="1">
    <source>
        <dbReference type="SAM" id="SignalP"/>
    </source>
</evidence>
<keyword evidence="5" id="KW-1185">Reference proteome</keyword>
<evidence type="ECO:0000313" key="2">
    <source>
        <dbReference type="EMBL" id="OCX73580.1"/>
    </source>
</evidence>
<dbReference type="AlphaFoldDB" id="A0A1C2IC89"/>
<dbReference type="Proteomes" id="UP000094893">
    <property type="component" value="Unassembled WGS sequence"/>
</dbReference>
<name>A0A1C2IC89_ACITH</name>
<sequence length="88" mass="10190">MSLKTNWKTIIQIVTASVLCFSSVYAVAHEDHAPQNPHYETKILRNKAERLGYDAILAVKAHHFKAALHDARTMKKTLHKIWYIHQHC</sequence>
<dbReference type="EMBL" id="LWSA01000096">
    <property type="protein sequence ID" value="OCX73712.1"/>
    <property type="molecule type" value="Genomic_DNA"/>
</dbReference>
<evidence type="ECO:0000313" key="3">
    <source>
        <dbReference type="EMBL" id="OCX73712.1"/>
    </source>
</evidence>
<feature type="chain" id="PRO_5009434517" evidence="1">
    <location>
        <begin position="29"/>
        <end position="88"/>
    </location>
</feature>
<comment type="caution">
    <text evidence="2">The sequence shown here is derived from an EMBL/GenBank/DDBJ whole genome shotgun (WGS) entry which is preliminary data.</text>
</comment>
<dbReference type="EMBL" id="LWRY01000072">
    <property type="protein sequence ID" value="OCX73580.1"/>
    <property type="molecule type" value="Genomic_DNA"/>
</dbReference>
<dbReference type="Proteomes" id="UP000095008">
    <property type="component" value="Unassembled WGS sequence"/>
</dbReference>
<proteinExistence type="predicted"/>
<accession>A0A1C2IC89</accession>
<organism evidence="2 5">
    <name type="scientific">Acidithiobacillus thiooxidans</name>
    <name type="common">Thiobacillus thiooxidans</name>
    <dbReference type="NCBI Taxonomy" id="930"/>
    <lineage>
        <taxon>Bacteria</taxon>
        <taxon>Pseudomonadati</taxon>
        <taxon>Pseudomonadota</taxon>
        <taxon>Acidithiobacillia</taxon>
        <taxon>Acidithiobacillales</taxon>
        <taxon>Acidithiobacillaceae</taxon>
        <taxon>Acidithiobacillus</taxon>
    </lineage>
</organism>